<keyword evidence="1" id="KW-1133">Transmembrane helix</keyword>
<dbReference type="PANTHER" id="PTHR15852">
    <property type="entry name" value="PLASTID TRANSCRIPTIONALLY ACTIVE PROTEIN"/>
    <property type="match status" value="1"/>
</dbReference>
<reference evidence="2" key="1">
    <citation type="journal article" date="2023" name="Int. J. Syst. Evol. Microbiol.">
        <title>&lt;i&gt;Holtiella tumoricola&lt;/i&gt; gen. nov. sp. nov., isolated from a human clinical sample.</title>
        <authorList>
            <person name="Allen-Vercoe E."/>
            <person name="Daigneault M.C."/>
            <person name="Vancuren S.J."/>
            <person name="Cochrane K."/>
            <person name="O'Neal L.L."/>
            <person name="Sankaranarayanan K."/>
            <person name="Lawson P.A."/>
        </authorList>
    </citation>
    <scope>NUCLEOTIDE SEQUENCE</scope>
    <source>
        <strain evidence="2">CC70A</strain>
    </source>
</reference>
<dbReference type="EMBL" id="JAQIFT010000013">
    <property type="protein sequence ID" value="MDA3730466.1"/>
    <property type="molecule type" value="Genomic_DNA"/>
</dbReference>
<comment type="caution">
    <text evidence="2">The sequence shown here is derived from an EMBL/GenBank/DDBJ whole genome shotgun (WGS) entry which is preliminary data.</text>
</comment>
<dbReference type="CDD" id="cd10719">
    <property type="entry name" value="DnaJ_zf"/>
    <property type="match status" value="1"/>
</dbReference>
<gene>
    <name evidence="2" type="ORF">PBV87_02960</name>
</gene>
<dbReference type="GO" id="GO:0031072">
    <property type="term" value="F:heat shock protein binding"/>
    <property type="evidence" value="ECO:0007669"/>
    <property type="project" value="InterPro"/>
</dbReference>
<evidence type="ECO:0000256" key="1">
    <source>
        <dbReference type="SAM" id="Phobius"/>
    </source>
</evidence>
<organism evidence="2 3">
    <name type="scientific">Holtiella tumoricola</name>
    <dbReference type="NCBI Taxonomy" id="3018743"/>
    <lineage>
        <taxon>Bacteria</taxon>
        <taxon>Bacillati</taxon>
        <taxon>Bacillota</taxon>
        <taxon>Clostridia</taxon>
        <taxon>Lachnospirales</taxon>
        <taxon>Cellulosilyticaceae</taxon>
        <taxon>Holtiella</taxon>
    </lineage>
</organism>
<feature type="transmembrane region" description="Helical" evidence="1">
    <location>
        <begin position="35"/>
        <end position="60"/>
    </location>
</feature>
<dbReference type="GO" id="GO:0051082">
    <property type="term" value="F:unfolded protein binding"/>
    <property type="evidence" value="ECO:0007669"/>
    <property type="project" value="InterPro"/>
</dbReference>
<dbReference type="RefSeq" id="WP_271011093.1">
    <property type="nucleotide sequence ID" value="NZ_JAQIFT010000013.1"/>
</dbReference>
<keyword evidence="3" id="KW-1185">Reference proteome</keyword>
<name>A0AA42DKC1_9FIRM</name>
<sequence length="716" mass="82171">MQQKKRKPIPTTVWFNIGMLVIAMGLFVYEQYISAVLIIMLVSIVGVIDLLMLPCATVLLRDKVKKKELRVYKNFAKFYLSNRRLAYSKGNFEKAIDNNWIDIATMFILLGIQKNYEKSERDTLLLKVFKKDYGKIFEVLTKGGFKGDFRIEETGEPFIFETLKQDNPLYLELLLKGKVEPDQLNLENETPIYITIKESLNEHLQVLLKYSTDLNQLNKEGLTPLFYAVKEGNIEACELIYDKIQTEKQPHEIKFEALKDPLLMNQPRAKGDTELMIKLIASKDRATLEILEQYFKNKKDYRLDVQTGVELYVRLSRIEATMEQHEAVTHEVQEMSSEEECKKDLYHYILKRYKFSPVGKFNIDRIYKTPKCIDSFKEPCKQCNGSGEMTCSHCDGQGEEPCETCHGTGETVCTKCQGTLKMSCKALNKYIECKTCQKGNYTCVHCDDKGIAECPECNGRGVARCTCPKDKKIKCPHCDKGYIFIKDGMYKKCPHCDGGEMCGLCQNTGWVNEKFKDKGYACKVCKGTKRITCHKCKGTKKIKCKKYYEMDCDCQTGKQVCETCEGSAKVPCKQCLGSKKEKCTECTEGYIYTNVSIDFKAKQVLQDEMIIGQNSKKVILKDLLPHMVDKVCSADEMINKVYTLIRVDLKTSDVLIRNASMQEQVHQMIKNKSEEGMLDILELVPLEYTRITFEERSGNRMESILVGENFFKSYNG</sequence>
<evidence type="ECO:0000313" key="2">
    <source>
        <dbReference type="EMBL" id="MDA3730466.1"/>
    </source>
</evidence>
<dbReference type="PANTHER" id="PTHR15852:SF54">
    <property type="entry name" value="PROTEIN SSUH2 HOMOLOG"/>
    <property type="match status" value="1"/>
</dbReference>
<dbReference type="SUPFAM" id="SSF48403">
    <property type="entry name" value="Ankyrin repeat"/>
    <property type="match status" value="1"/>
</dbReference>
<dbReference type="Proteomes" id="UP001169242">
    <property type="component" value="Unassembled WGS sequence"/>
</dbReference>
<dbReference type="Gene3D" id="1.25.40.20">
    <property type="entry name" value="Ankyrin repeat-containing domain"/>
    <property type="match status" value="1"/>
</dbReference>
<dbReference type="InterPro" id="IPR001305">
    <property type="entry name" value="HSP_DnaJ_Cys-rich_dom"/>
</dbReference>
<feature type="transmembrane region" description="Helical" evidence="1">
    <location>
        <begin position="12"/>
        <end position="29"/>
    </location>
</feature>
<keyword evidence="1" id="KW-0812">Transmembrane</keyword>
<dbReference type="InterPro" id="IPR036770">
    <property type="entry name" value="Ankyrin_rpt-contain_sf"/>
</dbReference>
<dbReference type="Pfam" id="PF12796">
    <property type="entry name" value="Ank_2"/>
    <property type="match status" value="1"/>
</dbReference>
<evidence type="ECO:0000313" key="3">
    <source>
        <dbReference type="Proteomes" id="UP001169242"/>
    </source>
</evidence>
<dbReference type="InterPro" id="IPR002110">
    <property type="entry name" value="Ankyrin_rpt"/>
</dbReference>
<accession>A0AA42DKC1</accession>
<protein>
    <submittedName>
        <fullName evidence="2">Ankyrin repeat domain-containing protein</fullName>
    </submittedName>
</protein>
<keyword evidence="1" id="KW-0472">Membrane</keyword>
<dbReference type="AlphaFoldDB" id="A0AA42DKC1"/>
<proteinExistence type="predicted"/>